<feature type="domain" description="Peptidoglycan beta-N-acetylmuramidase NamZ C-terminal" evidence="2">
    <location>
        <begin position="290"/>
        <end position="428"/>
    </location>
</feature>
<dbReference type="Pfam" id="PF07075">
    <property type="entry name" value="NamZ_N"/>
    <property type="match status" value="1"/>
</dbReference>
<dbReference type="EMBL" id="JAVRIA010000003">
    <property type="protein sequence ID" value="MDT0558279.1"/>
    <property type="molecule type" value="Genomic_DNA"/>
</dbReference>
<accession>A0ABU2YJC9</accession>
<dbReference type="Proteomes" id="UP001259492">
    <property type="component" value="Unassembled WGS sequence"/>
</dbReference>
<dbReference type="Gene3D" id="3.40.50.12170">
    <property type="entry name" value="Uncharacterised protein PF07075, DUF1343"/>
    <property type="match status" value="1"/>
</dbReference>
<keyword evidence="4" id="KW-1185">Reference proteome</keyword>
<proteinExistence type="predicted"/>
<gene>
    <name evidence="3" type="ORF">RM697_06465</name>
</gene>
<comment type="caution">
    <text evidence="3">The sequence shown here is derived from an EMBL/GenBank/DDBJ whole genome shotgun (WGS) entry which is preliminary data.</text>
</comment>
<protein>
    <submittedName>
        <fullName evidence="3">DUF1343 domain-containing protein</fullName>
    </submittedName>
</protein>
<evidence type="ECO:0000313" key="4">
    <source>
        <dbReference type="Proteomes" id="UP001259492"/>
    </source>
</evidence>
<dbReference type="RefSeq" id="WP_311427053.1">
    <property type="nucleotide sequence ID" value="NZ_JAVRIA010000003.1"/>
</dbReference>
<sequence>MQLLVIKNRVLFCFLMLIACGSKSKNDIAANNEVVNNIKENKTIVVGANRTSEYLSLLKGKRVGIVANQTSVIFKSTDSIFEVDPETNKPILYETQEVYTHLVDSLLDHNVNIKKVFSPEHGFRGKADAGELVKDGIDTKTGLPILSLHGKHKKPSKTQLENLDIMIFDIQDVGVRFYTYISTLHYVMEACAEQNIPLLILDRPNPNGNYVDGPVLEKEHSSFLGMHPIPLVHGMTIGEYAKMINGEGWLNNALKCDIITVELLNYTHNSTYSLPIRPSPNLPNDQSITLYPSLGLFEGTNVNAGRGTEYQFQRYGAPFLDQNHYEFNYTPIPNFGSKYPKHQDKICYGVDLSNIEAKRQFTLKYILDAYHNATDKSKVFNMSNFTTHAGTAELQQQIESGLSETEIRLTWKEELSNFKKIRATYLLYD</sequence>
<evidence type="ECO:0000259" key="2">
    <source>
        <dbReference type="Pfam" id="PF20732"/>
    </source>
</evidence>
<dbReference type="InterPro" id="IPR048503">
    <property type="entry name" value="NamZ_C"/>
</dbReference>
<reference evidence="3 4" key="1">
    <citation type="submission" date="2023-09" db="EMBL/GenBank/DDBJ databases">
        <authorList>
            <person name="Rey-Velasco X."/>
        </authorList>
    </citation>
    <scope>NUCLEOTIDE SEQUENCE [LARGE SCALE GENOMIC DNA]</scope>
    <source>
        <strain evidence="3 4">W332</strain>
    </source>
</reference>
<dbReference type="Pfam" id="PF20732">
    <property type="entry name" value="NamZ_C"/>
    <property type="match status" value="1"/>
</dbReference>
<organism evidence="3 4">
    <name type="scientific">Microcosmobacter mediterraneus</name>
    <dbReference type="NCBI Taxonomy" id="3075607"/>
    <lineage>
        <taxon>Bacteria</taxon>
        <taxon>Pseudomonadati</taxon>
        <taxon>Bacteroidota</taxon>
        <taxon>Flavobacteriia</taxon>
        <taxon>Flavobacteriales</taxon>
        <taxon>Flavobacteriaceae</taxon>
        <taxon>Microcosmobacter</taxon>
    </lineage>
</organism>
<name>A0ABU2YJC9_9FLAO</name>
<evidence type="ECO:0000259" key="1">
    <source>
        <dbReference type="Pfam" id="PF07075"/>
    </source>
</evidence>
<evidence type="ECO:0000313" key="3">
    <source>
        <dbReference type="EMBL" id="MDT0558279.1"/>
    </source>
</evidence>
<dbReference type="InterPro" id="IPR048502">
    <property type="entry name" value="NamZ_N"/>
</dbReference>
<dbReference type="PANTHER" id="PTHR42915:SF1">
    <property type="entry name" value="PEPTIDOGLYCAN BETA-N-ACETYLMURAMIDASE NAMZ"/>
    <property type="match status" value="1"/>
</dbReference>
<dbReference type="PANTHER" id="PTHR42915">
    <property type="entry name" value="HYPOTHETICAL 460 KDA PROTEIN IN FEUA-SIGW INTERGENIC REGION [PRECURSOR]"/>
    <property type="match status" value="1"/>
</dbReference>
<dbReference type="Gene3D" id="3.90.1150.140">
    <property type="match status" value="1"/>
</dbReference>
<feature type="domain" description="Peptidoglycan beta-N-acetylmuramidase NamZ N-terminal" evidence="1">
    <location>
        <begin position="97"/>
        <end position="285"/>
    </location>
</feature>
<dbReference type="PIRSF" id="PIRSF016719">
    <property type="entry name" value="UCP016719"/>
    <property type="match status" value="1"/>
</dbReference>
<dbReference type="InterPro" id="IPR008302">
    <property type="entry name" value="NamZ"/>
</dbReference>
<dbReference type="PROSITE" id="PS51257">
    <property type="entry name" value="PROKAR_LIPOPROTEIN"/>
    <property type="match status" value="1"/>
</dbReference>